<accession>A0A852VPJ0</accession>
<feature type="region of interest" description="Disordered" evidence="1">
    <location>
        <begin position="180"/>
        <end position="220"/>
    </location>
</feature>
<dbReference type="AlphaFoldDB" id="A0A852VPJ0"/>
<dbReference type="Pfam" id="PF13376">
    <property type="entry name" value="OmdA"/>
    <property type="match status" value="1"/>
</dbReference>
<feature type="compositionally biased region" description="Basic and acidic residues" evidence="1">
    <location>
        <begin position="180"/>
        <end position="190"/>
    </location>
</feature>
<sequence length="220" mass="24096">MPAANFNPRVDMYVAKSRPFAQPILEHLRELIHKACPNVEESIKWSMPFFEYGGVNLGNMAAFKEHCSFGFWGKEISAVLHEAGIVQRGGMGNLGRITTVKDLPSDKQMLFFIRQATGFIDRGEYTSPMAAKNKLVKPPKPAIEDPAELTAALKKNKKAAAVFASFSPSCKREYAEWIADAKRPETRENASQRQSSGSPRASSATGSIKTASGLRSGKST</sequence>
<evidence type="ECO:0000313" key="3">
    <source>
        <dbReference type="EMBL" id="NYF91975.1"/>
    </source>
</evidence>
<feature type="domain" description="YdhG-like" evidence="2">
    <location>
        <begin position="22"/>
        <end position="116"/>
    </location>
</feature>
<name>A0A852VPJ0_9BACT</name>
<gene>
    <name evidence="3" type="ORF">HDF08_004094</name>
</gene>
<proteinExistence type="predicted"/>
<feature type="compositionally biased region" description="Polar residues" evidence="1">
    <location>
        <begin position="191"/>
        <end position="210"/>
    </location>
</feature>
<evidence type="ECO:0000259" key="2">
    <source>
        <dbReference type="Pfam" id="PF08818"/>
    </source>
</evidence>
<organism evidence="3 4">
    <name type="scientific">Tunturiibacter lichenicola</name>
    <dbReference type="NCBI Taxonomy" id="2051959"/>
    <lineage>
        <taxon>Bacteria</taxon>
        <taxon>Pseudomonadati</taxon>
        <taxon>Acidobacteriota</taxon>
        <taxon>Terriglobia</taxon>
        <taxon>Terriglobales</taxon>
        <taxon>Acidobacteriaceae</taxon>
        <taxon>Tunturiibacter</taxon>
    </lineage>
</organism>
<dbReference type="SUPFAM" id="SSF159888">
    <property type="entry name" value="YdhG-like"/>
    <property type="match status" value="1"/>
</dbReference>
<evidence type="ECO:0000256" key="1">
    <source>
        <dbReference type="SAM" id="MobiDB-lite"/>
    </source>
</evidence>
<protein>
    <submittedName>
        <fullName evidence="3">Uncharacterized protein YdeI (YjbR/CyaY-like superfamily)</fullName>
    </submittedName>
</protein>
<dbReference type="InterPro" id="IPR014922">
    <property type="entry name" value="YdhG-like"/>
</dbReference>
<reference evidence="3 4" key="1">
    <citation type="submission" date="2020-07" db="EMBL/GenBank/DDBJ databases">
        <title>Genomic Encyclopedia of Type Strains, Phase IV (KMG-V): Genome sequencing to study the core and pangenomes of soil and plant-associated prokaryotes.</title>
        <authorList>
            <person name="Whitman W."/>
        </authorList>
    </citation>
    <scope>NUCLEOTIDE SEQUENCE [LARGE SCALE GENOMIC DNA]</scope>
    <source>
        <strain evidence="3 4">M8UP22</strain>
    </source>
</reference>
<dbReference type="Gene3D" id="3.90.1150.200">
    <property type="match status" value="1"/>
</dbReference>
<dbReference type="EMBL" id="JACCCU010000003">
    <property type="protein sequence ID" value="NYF91975.1"/>
    <property type="molecule type" value="Genomic_DNA"/>
</dbReference>
<dbReference type="Proteomes" id="UP000564385">
    <property type="component" value="Unassembled WGS sequence"/>
</dbReference>
<dbReference type="Pfam" id="PF08818">
    <property type="entry name" value="DUF1801"/>
    <property type="match status" value="1"/>
</dbReference>
<comment type="caution">
    <text evidence="3">The sequence shown here is derived from an EMBL/GenBank/DDBJ whole genome shotgun (WGS) entry which is preliminary data.</text>
</comment>
<evidence type="ECO:0000313" key="4">
    <source>
        <dbReference type="Proteomes" id="UP000564385"/>
    </source>
</evidence>